<dbReference type="EMBL" id="JAAAID010000081">
    <property type="protein sequence ID" value="KAG0022901.1"/>
    <property type="molecule type" value="Genomic_DNA"/>
</dbReference>
<evidence type="ECO:0000256" key="1">
    <source>
        <dbReference type="SAM" id="MobiDB-lite"/>
    </source>
</evidence>
<dbReference type="Proteomes" id="UP000703661">
    <property type="component" value="Unassembled WGS sequence"/>
</dbReference>
<name>A0A9P6N3V6_9FUNG</name>
<sequence>MVSLGGPIEEKHDYTEEQIPSDNQTYSSFMNGLGLDQPMAEDRIPGAQDIVSMEASFQEFLSGHTQFTQFEKQVNHELQNISSVESWFGDVLSSGVGEEVKTPGIVQQQWQYLDLEASQRLPKHHWVLWSFQSSFFDYCGSISALDGRFHRQVQRLLEKLLKSTLLEPFPKVMQNEGEDSVWYRILYNATDPSDGETHTQPWTILRWCMSREWHLFQTEWSGFGSARNDGNMPRNYTPVVQEGDTQAMLLVMPGADSLFV</sequence>
<keyword evidence="3" id="KW-1185">Reference proteome</keyword>
<organism evidence="2 3">
    <name type="scientific">Entomortierella chlamydospora</name>
    <dbReference type="NCBI Taxonomy" id="101097"/>
    <lineage>
        <taxon>Eukaryota</taxon>
        <taxon>Fungi</taxon>
        <taxon>Fungi incertae sedis</taxon>
        <taxon>Mucoromycota</taxon>
        <taxon>Mortierellomycotina</taxon>
        <taxon>Mortierellomycetes</taxon>
        <taxon>Mortierellales</taxon>
        <taxon>Mortierellaceae</taxon>
        <taxon>Entomortierella</taxon>
    </lineage>
</organism>
<comment type="caution">
    <text evidence="2">The sequence shown here is derived from an EMBL/GenBank/DDBJ whole genome shotgun (WGS) entry which is preliminary data.</text>
</comment>
<gene>
    <name evidence="2" type="ORF">BGZ80_010897</name>
</gene>
<feature type="compositionally biased region" description="Polar residues" evidence="1">
    <location>
        <begin position="18"/>
        <end position="27"/>
    </location>
</feature>
<feature type="region of interest" description="Disordered" evidence="1">
    <location>
        <begin position="1"/>
        <end position="27"/>
    </location>
</feature>
<dbReference type="AlphaFoldDB" id="A0A9P6N3V6"/>
<evidence type="ECO:0000313" key="3">
    <source>
        <dbReference type="Proteomes" id="UP000703661"/>
    </source>
</evidence>
<evidence type="ECO:0000313" key="2">
    <source>
        <dbReference type="EMBL" id="KAG0022901.1"/>
    </source>
</evidence>
<reference evidence="2" key="1">
    <citation type="journal article" date="2020" name="Fungal Divers.">
        <title>Resolving the Mortierellaceae phylogeny through synthesis of multi-gene phylogenetics and phylogenomics.</title>
        <authorList>
            <person name="Vandepol N."/>
            <person name="Liber J."/>
            <person name="Desiro A."/>
            <person name="Na H."/>
            <person name="Kennedy M."/>
            <person name="Barry K."/>
            <person name="Grigoriev I.V."/>
            <person name="Miller A.N."/>
            <person name="O'Donnell K."/>
            <person name="Stajich J.E."/>
            <person name="Bonito G."/>
        </authorList>
    </citation>
    <scope>NUCLEOTIDE SEQUENCE</scope>
    <source>
        <strain evidence="2">NRRL 2769</strain>
    </source>
</reference>
<accession>A0A9P6N3V6</accession>
<proteinExistence type="predicted"/>
<protein>
    <submittedName>
        <fullName evidence="2">Uncharacterized protein</fullName>
    </submittedName>
</protein>